<keyword evidence="1" id="KW-1133">Transmembrane helix</keyword>
<proteinExistence type="predicted"/>
<evidence type="ECO:0000313" key="3">
    <source>
        <dbReference type="Proteomes" id="UP000632377"/>
    </source>
</evidence>
<dbReference type="RefSeq" id="WP_202750093.1">
    <property type="nucleotide sequence ID" value="NZ_JAESWC010000014.1"/>
</dbReference>
<keyword evidence="1" id="KW-0472">Membrane</keyword>
<organism evidence="2 3">
    <name type="scientific">Clostridium rhizosphaerae</name>
    <dbReference type="NCBI Taxonomy" id="2803861"/>
    <lineage>
        <taxon>Bacteria</taxon>
        <taxon>Bacillati</taxon>
        <taxon>Bacillota</taxon>
        <taxon>Clostridia</taxon>
        <taxon>Eubacteriales</taxon>
        <taxon>Clostridiaceae</taxon>
        <taxon>Clostridium</taxon>
    </lineage>
</organism>
<feature type="transmembrane region" description="Helical" evidence="1">
    <location>
        <begin position="164"/>
        <end position="187"/>
    </location>
</feature>
<feature type="transmembrane region" description="Helical" evidence="1">
    <location>
        <begin position="193"/>
        <end position="210"/>
    </location>
</feature>
<keyword evidence="3" id="KW-1185">Reference proteome</keyword>
<gene>
    <name evidence="2" type="ORF">JK636_16545</name>
</gene>
<protein>
    <submittedName>
        <fullName evidence="2">Uncharacterized protein</fullName>
    </submittedName>
</protein>
<feature type="transmembrane region" description="Helical" evidence="1">
    <location>
        <begin position="86"/>
        <end position="110"/>
    </location>
</feature>
<evidence type="ECO:0000256" key="1">
    <source>
        <dbReference type="SAM" id="Phobius"/>
    </source>
</evidence>
<comment type="caution">
    <text evidence="2">The sequence shown here is derived from an EMBL/GenBank/DDBJ whole genome shotgun (WGS) entry which is preliminary data.</text>
</comment>
<accession>A0ABS1TGA2</accession>
<evidence type="ECO:0000313" key="2">
    <source>
        <dbReference type="EMBL" id="MBL4937339.1"/>
    </source>
</evidence>
<name>A0ABS1TGA2_9CLOT</name>
<dbReference type="EMBL" id="JAESWC010000014">
    <property type="protein sequence ID" value="MBL4937339.1"/>
    <property type="molecule type" value="Genomic_DNA"/>
</dbReference>
<dbReference type="Proteomes" id="UP000632377">
    <property type="component" value="Unassembled WGS sequence"/>
</dbReference>
<feature type="transmembrane region" description="Helical" evidence="1">
    <location>
        <begin position="20"/>
        <end position="43"/>
    </location>
</feature>
<reference evidence="2 3" key="1">
    <citation type="submission" date="2021-01" db="EMBL/GenBank/DDBJ databases">
        <title>Genome public.</title>
        <authorList>
            <person name="Liu C."/>
            <person name="Sun Q."/>
        </authorList>
    </citation>
    <scope>NUCLEOTIDE SEQUENCE [LARGE SCALE GENOMIC DNA]</scope>
    <source>
        <strain evidence="2 3">YIM B02515</strain>
    </source>
</reference>
<keyword evidence="1" id="KW-0812">Transmembrane</keyword>
<feature type="transmembrane region" description="Helical" evidence="1">
    <location>
        <begin position="130"/>
        <end position="152"/>
    </location>
</feature>
<sequence length="231" mass="26688">MTVTDKYWLQVNKKYFKYDIIGIIIFSGFLGFASPLGICFYMYRIISYSMRYLNINSLFSGGIEGLNQVLTMPFSREQIYKTYIKMILSMSAIFTAIVSLSKYVYVLIGGQGTAVYEDGMVIHTNLITNTAYYLLFLCSLILLIITLVNRINSNTPKTKGNSNIFTFLMIIYLVLINFVVMTLFLRSSLGKNIYFSVSFLAAILLIFILVKSLKKNYKEFVLRYRRYIHVD</sequence>